<reference evidence="1 2" key="1">
    <citation type="submission" date="2022-06" db="EMBL/GenBank/DDBJ databases">
        <title>Genomic Encyclopedia of Archaeal and Bacterial Type Strains, Phase II (KMG-II): from individual species to whole genera.</title>
        <authorList>
            <person name="Goeker M."/>
        </authorList>
    </citation>
    <scope>NUCLEOTIDE SEQUENCE [LARGE SCALE GENOMIC DNA]</scope>
    <source>
        <strain evidence="1 2">DSM 44255</strain>
    </source>
</reference>
<name>A0ABT1I9D8_9PSEU</name>
<dbReference type="EMBL" id="JAMTCO010000004">
    <property type="protein sequence ID" value="MCP2269151.1"/>
    <property type="molecule type" value="Genomic_DNA"/>
</dbReference>
<protein>
    <submittedName>
        <fullName evidence="1">Uncharacterized protein</fullName>
    </submittedName>
</protein>
<accession>A0ABT1I9D8</accession>
<sequence>MLNGLRPGELEGLLVTGLTEYRFEDGTLAALRLALVGGRSVVLKEYADWELLINPRPDQAMPEYLWPPESIVVAELMSDLPPGGVPVGVLGERYNEVGDLVGLELGFHDRRVVVGIWAGDLTVELR</sequence>
<dbReference type="Proteomes" id="UP001205185">
    <property type="component" value="Unassembled WGS sequence"/>
</dbReference>
<evidence type="ECO:0000313" key="2">
    <source>
        <dbReference type="Proteomes" id="UP001205185"/>
    </source>
</evidence>
<proteinExistence type="predicted"/>
<gene>
    <name evidence="1" type="ORF">LV75_001639</name>
</gene>
<comment type="caution">
    <text evidence="1">The sequence shown here is derived from an EMBL/GenBank/DDBJ whole genome shotgun (WGS) entry which is preliminary data.</text>
</comment>
<keyword evidence="2" id="KW-1185">Reference proteome</keyword>
<organism evidence="1 2">
    <name type="scientific">Actinokineospora diospyrosa</name>
    <dbReference type="NCBI Taxonomy" id="103728"/>
    <lineage>
        <taxon>Bacteria</taxon>
        <taxon>Bacillati</taxon>
        <taxon>Actinomycetota</taxon>
        <taxon>Actinomycetes</taxon>
        <taxon>Pseudonocardiales</taxon>
        <taxon>Pseudonocardiaceae</taxon>
        <taxon>Actinokineospora</taxon>
    </lineage>
</organism>
<evidence type="ECO:0000313" key="1">
    <source>
        <dbReference type="EMBL" id="MCP2269151.1"/>
    </source>
</evidence>
<dbReference type="RefSeq" id="WP_253886166.1">
    <property type="nucleotide sequence ID" value="NZ_BAAAVB010000004.1"/>
</dbReference>